<protein>
    <recommendedName>
        <fullName evidence="3">BED-type domain-containing protein</fullName>
    </recommendedName>
</protein>
<evidence type="ECO:0000313" key="1">
    <source>
        <dbReference type="EMBL" id="TNN49203.1"/>
    </source>
</evidence>
<evidence type="ECO:0008006" key="3">
    <source>
        <dbReference type="Google" id="ProtNLM"/>
    </source>
</evidence>
<reference evidence="1 2" key="1">
    <citation type="submission" date="2019-03" db="EMBL/GenBank/DDBJ databases">
        <title>First draft genome of Liparis tanakae, snailfish: a comprehensive survey of snailfish specific genes.</title>
        <authorList>
            <person name="Kim W."/>
            <person name="Song I."/>
            <person name="Jeong J.-H."/>
            <person name="Kim D."/>
            <person name="Kim S."/>
            <person name="Ryu S."/>
            <person name="Song J.Y."/>
            <person name="Lee S.K."/>
        </authorList>
    </citation>
    <scope>NUCLEOTIDE SEQUENCE [LARGE SCALE GENOMIC DNA]</scope>
    <source>
        <tissue evidence="1">Muscle</tissue>
    </source>
</reference>
<dbReference type="Proteomes" id="UP000314294">
    <property type="component" value="Unassembled WGS sequence"/>
</dbReference>
<gene>
    <name evidence="1" type="ORF">EYF80_040622</name>
</gene>
<dbReference type="OrthoDB" id="10057873at2759"/>
<organism evidence="1 2">
    <name type="scientific">Liparis tanakae</name>
    <name type="common">Tanaka's snailfish</name>
    <dbReference type="NCBI Taxonomy" id="230148"/>
    <lineage>
        <taxon>Eukaryota</taxon>
        <taxon>Metazoa</taxon>
        <taxon>Chordata</taxon>
        <taxon>Craniata</taxon>
        <taxon>Vertebrata</taxon>
        <taxon>Euteleostomi</taxon>
        <taxon>Actinopterygii</taxon>
        <taxon>Neopterygii</taxon>
        <taxon>Teleostei</taxon>
        <taxon>Neoteleostei</taxon>
        <taxon>Acanthomorphata</taxon>
        <taxon>Eupercaria</taxon>
        <taxon>Perciformes</taxon>
        <taxon>Cottioidei</taxon>
        <taxon>Cottales</taxon>
        <taxon>Liparidae</taxon>
        <taxon>Liparis</taxon>
    </lineage>
</organism>
<comment type="caution">
    <text evidence="1">The sequence shown here is derived from an EMBL/GenBank/DDBJ whole genome shotgun (WGS) entry which is preliminary data.</text>
</comment>
<name>A0A4Z2G8B0_9TELE</name>
<accession>A0A4Z2G8B0</accession>
<evidence type="ECO:0000313" key="2">
    <source>
        <dbReference type="Proteomes" id="UP000314294"/>
    </source>
</evidence>
<sequence>MESEEEQVPEPAQQSQGRNAFLSWKFNKHFVLKNEKGGQNITVQCNLCLPATNLLSASKESTSNLKKHLKDDIRRNTLTRQATAIMLTAREKHHLSQVCLHITLLH</sequence>
<keyword evidence="2" id="KW-1185">Reference proteome</keyword>
<dbReference type="EMBL" id="SRLO01000665">
    <property type="protein sequence ID" value="TNN49203.1"/>
    <property type="molecule type" value="Genomic_DNA"/>
</dbReference>
<proteinExistence type="predicted"/>
<dbReference type="AlphaFoldDB" id="A0A4Z2G8B0"/>